<dbReference type="EMBL" id="LKPO01000022">
    <property type="protein sequence ID" value="OLF89358.1"/>
    <property type="molecule type" value="Genomic_DNA"/>
</dbReference>
<evidence type="ECO:0000259" key="3">
    <source>
        <dbReference type="PROSITE" id="PS51186"/>
    </source>
</evidence>
<dbReference type="CDD" id="cd04301">
    <property type="entry name" value="NAT_SF"/>
    <property type="match status" value="1"/>
</dbReference>
<comment type="caution">
    <text evidence="4">The sequence shown here is derived from an EMBL/GenBank/DDBJ whole genome shotgun (WGS) entry which is preliminary data.</text>
</comment>
<dbReference type="GO" id="GO:0016747">
    <property type="term" value="F:acyltransferase activity, transferring groups other than amino-acyl groups"/>
    <property type="evidence" value="ECO:0007669"/>
    <property type="project" value="InterPro"/>
</dbReference>
<dbReference type="PANTHER" id="PTHR43420:SF12">
    <property type="entry name" value="N-ACETYLTRANSFERASE DOMAIN-CONTAINING PROTEIN"/>
    <property type="match status" value="1"/>
</dbReference>
<reference evidence="4 5" key="1">
    <citation type="journal article" date="2016" name="Front. Microbiol.">
        <title>High-Level Heat Resistance of Spores of Bacillus amyloliquefaciens and Bacillus licheniformis Results from the Presence of a spoVA Operon in a Tn1546 Transposon.</title>
        <authorList>
            <person name="Berendsen E.M."/>
            <person name="Koning R.A."/>
            <person name="Boekhorst J."/>
            <person name="de Jong A."/>
            <person name="Kuipers O.P."/>
            <person name="Wells-Bennik M.H."/>
        </authorList>
    </citation>
    <scope>NUCLEOTIDE SEQUENCE [LARGE SCALE GENOMIC DNA]</scope>
    <source>
        <strain evidence="4 5">B4121</strain>
    </source>
</reference>
<evidence type="ECO:0000256" key="2">
    <source>
        <dbReference type="ARBA" id="ARBA00023315"/>
    </source>
</evidence>
<evidence type="ECO:0000313" key="4">
    <source>
        <dbReference type="EMBL" id="OLF89358.1"/>
    </source>
</evidence>
<dbReference type="Gene3D" id="3.40.630.30">
    <property type="match status" value="1"/>
</dbReference>
<dbReference type="Pfam" id="PF00583">
    <property type="entry name" value="Acetyltransf_1"/>
    <property type="match status" value="1"/>
</dbReference>
<sequence>MLLDCRELHCETELKEVYPIMRQLRPHLDETSFLELVKEAREAERYTLFALYDGDIPVALAGFLPRVSLNQGRHVWVADLVTCEKHRSKGYGKKLLGAVEEWAKGNGLASIALSSGLQRADAHRFYEEKMGYEKASYLFRKALK</sequence>
<dbReference type="InterPro" id="IPR000182">
    <property type="entry name" value="GNAT_dom"/>
</dbReference>
<organism evidence="4 5">
    <name type="scientific">Bacillus paralicheniformis</name>
    <dbReference type="NCBI Taxonomy" id="1648923"/>
    <lineage>
        <taxon>Bacteria</taxon>
        <taxon>Bacillati</taxon>
        <taxon>Bacillota</taxon>
        <taxon>Bacilli</taxon>
        <taxon>Bacillales</taxon>
        <taxon>Bacillaceae</taxon>
        <taxon>Bacillus</taxon>
    </lineage>
</organism>
<dbReference type="Proteomes" id="UP000185604">
    <property type="component" value="Unassembled WGS sequence"/>
</dbReference>
<name>A0A6N2FR00_9BACI</name>
<gene>
    <name evidence="4" type="ORF">B4121_3751</name>
</gene>
<dbReference type="PANTHER" id="PTHR43420">
    <property type="entry name" value="ACETYLTRANSFERASE"/>
    <property type="match status" value="1"/>
</dbReference>
<feature type="domain" description="N-acetyltransferase" evidence="3">
    <location>
        <begin position="3"/>
        <end position="144"/>
    </location>
</feature>
<protein>
    <recommendedName>
        <fullName evidence="3">N-acetyltransferase domain-containing protein</fullName>
    </recommendedName>
</protein>
<dbReference type="InterPro" id="IPR050680">
    <property type="entry name" value="YpeA/RimI_acetyltransf"/>
</dbReference>
<dbReference type="SUPFAM" id="SSF55729">
    <property type="entry name" value="Acyl-CoA N-acyltransferases (Nat)"/>
    <property type="match status" value="1"/>
</dbReference>
<dbReference type="InterPro" id="IPR016181">
    <property type="entry name" value="Acyl_CoA_acyltransferase"/>
</dbReference>
<evidence type="ECO:0000256" key="1">
    <source>
        <dbReference type="ARBA" id="ARBA00022679"/>
    </source>
</evidence>
<keyword evidence="2" id="KW-0012">Acyltransferase</keyword>
<keyword evidence="1" id="KW-0808">Transferase</keyword>
<dbReference type="RefSeq" id="WP_020450735.1">
    <property type="nucleotide sequence ID" value="NZ_AP023088.1"/>
</dbReference>
<dbReference type="AlphaFoldDB" id="A0A6N2FR00"/>
<dbReference type="PROSITE" id="PS51186">
    <property type="entry name" value="GNAT"/>
    <property type="match status" value="1"/>
</dbReference>
<proteinExistence type="predicted"/>
<evidence type="ECO:0000313" key="5">
    <source>
        <dbReference type="Proteomes" id="UP000185604"/>
    </source>
</evidence>
<accession>A0A6N2FR00</accession>